<evidence type="ECO:0000259" key="15">
    <source>
        <dbReference type="Pfam" id="PF07715"/>
    </source>
</evidence>
<dbReference type="InterPro" id="IPR037066">
    <property type="entry name" value="Plug_dom_sf"/>
</dbReference>
<keyword evidence="4" id="KW-0410">Iron transport</keyword>
<dbReference type="RefSeq" id="WP_249474030.1">
    <property type="nucleotide sequence ID" value="NZ_JAMBEP010000001.1"/>
</dbReference>
<feature type="signal peptide" evidence="13">
    <location>
        <begin position="1"/>
        <end position="31"/>
    </location>
</feature>
<keyword evidence="17" id="KW-1185">Reference proteome</keyword>
<feature type="chain" id="PRO_5047489643" evidence="13">
    <location>
        <begin position="32"/>
        <end position="690"/>
    </location>
</feature>
<keyword evidence="6" id="KW-0408">Iron</keyword>
<keyword evidence="9 11" id="KW-0472">Membrane</keyword>
<feature type="domain" description="TonB-dependent receptor plug" evidence="15">
    <location>
        <begin position="75"/>
        <end position="176"/>
    </location>
</feature>
<evidence type="ECO:0000256" key="1">
    <source>
        <dbReference type="ARBA" id="ARBA00004571"/>
    </source>
</evidence>
<dbReference type="InterPro" id="IPR039426">
    <property type="entry name" value="TonB-dep_rcpt-like"/>
</dbReference>
<evidence type="ECO:0000256" key="13">
    <source>
        <dbReference type="SAM" id="SignalP"/>
    </source>
</evidence>
<evidence type="ECO:0000256" key="10">
    <source>
        <dbReference type="ARBA" id="ARBA00023237"/>
    </source>
</evidence>
<dbReference type="PANTHER" id="PTHR32552:SF81">
    <property type="entry name" value="TONB-DEPENDENT OUTER MEMBRANE RECEPTOR"/>
    <property type="match status" value="1"/>
</dbReference>
<evidence type="ECO:0000259" key="14">
    <source>
        <dbReference type="Pfam" id="PF00593"/>
    </source>
</evidence>
<evidence type="ECO:0000256" key="12">
    <source>
        <dbReference type="RuleBase" id="RU003357"/>
    </source>
</evidence>
<protein>
    <submittedName>
        <fullName evidence="16">TonB-dependent receptor</fullName>
    </submittedName>
</protein>
<evidence type="ECO:0000313" key="17">
    <source>
        <dbReference type="Proteomes" id="UP001431217"/>
    </source>
</evidence>
<dbReference type="Gene3D" id="2.170.130.10">
    <property type="entry name" value="TonB-dependent receptor, plug domain"/>
    <property type="match status" value="1"/>
</dbReference>
<dbReference type="Pfam" id="PF00593">
    <property type="entry name" value="TonB_dep_Rec_b-barrel"/>
    <property type="match status" value="1"/>
</dbReference>
<comment type="subcellular location">
    <subcellularLocation>
        <location evidence="1 11">Cell outer membrane</location>
        <topology evidence="1 11">Multi-pass membrane protein</topology>
    </subcellularLocation>
</comment>
<keyword evidence="16" id="KW-0675">Receptor</keyword>
<comment type="caution">
    <text evidence="16">The sequence shown here is derived from an EMBL/GenBank/DDBJ whole genome shotgun (WGS) entry which is preliminary data.</text>
</comment>
<keyword evidence="7" id="KW-0406">Ion transport</keyword>
<keyword evidence="5 11" id="KW-0812">Transmembrane</keyword>
<name>A0ABT0MJM4_9GAMM</name>
<dbReference type="EMBL" id="JAMBEP010000001">
    <property type="protein sequence ID" value="MCL1635070.1"/>
    <property type="molecule type" value="Genomic_DNA"/>
</dbReference>
<evidence type="ECO:0000256" key="6">
    <source>
        <dbReference type="ARBA" id="ARBA00023004"/>
    </source>
</evidence>
<evidence type="ECO:0000256" key="11">
    <source>
        <dbReference type="PROSITE-ProRule" id="PRU01360"/>
    </source>
</evidence>
<dbReference type="PANTHER" id="PTHR32552">
    <property type="entry name" value="FERRICHROME IRON RECEPTOR-RELATED"/>
    <property type="match status" value="1"/>
</dbReference>
<keyword evidence="10 11" id="KW-0998">Cell outer membrane</keyword>
<keyword evidence="13" id="KW-0732">Signal</keyword>
<feature type="domain" description="TonB-dependent receptor-like beta-barrel" evidence="14">
    <location>
        <begin position="234"/>
        <end position="651"/>
    </location>
</feature>
<evidence type="ECO:0000256" key="2">
    <source>
        <dbReference type="ARBA" id="ARBA00022448"/>
    </source>
</evidence>
<proteinExistence type="inferred from homology"/>
<dbReference type="InterPro" id="IPR036942">
    <property type="entry name" value="Beta-barrel_TonB_sf"/>
</dbReference>
<dbReference type="SUPFAM" id="SSF56935">
    <property type="entry name" value="Porins"/>
    <property type="match status" value="1"/>
</dbReference>
<evidence type="ECO:0000256" key="5">
    <source>
        <dbReference type="ARBA" id="ARBA00022692"/>
    </source>
</evidence>
<evidence type="ECO:0000313" key="16">
    <source>
        <dbReference type="EMBL" id="MCL1635070.1"/>
    </source>
</evidence>
<reference evidence="16 17" key="1">
    <citation type="submission" date="2022-05" db="EMBL/GenBank/DDBJ databases">
        <title>Luteimonas sp. SX5, whole genome shotgun sequencing project.</title>
        <authorList>
            <person name="Zhao G."/>
            <person name="Shen L."/>
        </authorList>
    </citation>
    <scope>NUCLEOTIDE SEQUENCE [LARGE SCALE GENOMIC DNA]</scope>
    <source>
        <strain evidence="16 17">SX5</strain>
    </source>
</reference>
<evidence type="ECO:0000256" key="3">
    <source>
        <dbReference type="ARBA" id="ARBA00022452"/>
    </source>
</evidence>
<dbReference type="Gene3D" id="2.40.170.20">
    <property type="entry name" value="TonB-dependent receptor, beta-barrel domain"/>
    <property type="match status" value="1"/>
</dbReference>
<dbReference type="Pfam" id="PF07715">
    <property type="entry name" value="Plug"/>
    <property type="match status" value="1"/>
</dbReference>
<dbReference type="InterPro" id="IPR012910">
    <property type="entry name" value="Plug_dom"/>
</dbReference>
<accession>A0ABT0MJM4</accession>
<evidence type="ECO:0000256" key="7">
    <source>
        <dbReference type="ARBA" id="ARBA00023065"/>
    </source>
</evidence>
<evidence type="ECO:0000256" key="9">
    <source>
        <dbReference type="ARBA" id="ARBA00023136"/>
    </source>
</evidence>
<evidence type="ECO:0000256" key="8">
    <source>
        <dbReference type="ARBA" id="ARBA00023077"/>
    </source>
</evidence>
<organism evidence="16 17">
    <name type="scientific">Luteimonas galliterrae</name>
    <dbReference type="NCBI Taxonomy" id="2940486"/>
    <lineage>
        <taxon>Bacteria</taxon>
        <taxon>Pseudomonadati</taxon>
        <taxon>Pseudomonadota</taxon>
        <taxon>Gammaproteobacteria</taxon>
        <taxon>Lysobacterales</taxon>
        <taxon>Lysobacteraceae</taxon>
        <taxon>Luteimonas</taxon>
    </lineage>
</organism>
<evidence type="ECO:0000256" key="4">
    <source>
        <dbReference type="ARBA" id="ARBA00022496"/>
    </source>
</evidence>
<gene>
    <name evidence="16" type="ORF">M2650_10560</name>
</gene>
<keyword evidence="3 11" id="KW-1134">Transmembrane beta strand</keyword>
<sequence>MSNLFLATMPSSRLAVAVAAVLIPFSSAAIAADPQISPTTLDRVEVRGVRPGIATVDSIDQAAERLGQRAGGTALVDGERYRDGRVSTLADALGYAPGVFIQPRFGAEEARLSVRGSGLQRTFHGRGIELLQDGSPLNLADGGFDFQAVEPLSARYIEVYRGANALEYGAATLGGAINFVSPTGYDASPMTARIEAGSFGYLRGQISAAGHGDRADGYVSLTGLNQDGYRDHAQQENYRLFGNAGFRFSDSVDGRLYVTHVDTRSQLPGNLTLAQSNARPETAAAGNLALDQRRDFRLDRVAGKLVWSPAQGQTLIVSAYYADKALHHPIFQVLQQDTQDAGVDLRWRSEGRIGERRNVLVAGIAFAQGSTDDNRFANVAGRAGARTNKFDQRATNAKAYLENQTWLSEHWTLVAGAQALKSTRRSRDLFVTGGRDESFDAEYGGFSPKLGMRYLIDDGTQLFANVSRSLEPPSFGELTGGPGVTQVDMQRATTAEVGTRIERGALSVDAALYRARIDGELLALSDGAGNPLGTINADRTLHQGLELGLGWRIADAWLLSANYLWNDFRFDGDAVYGDKELAGMPQQQLRSELRWSASESLYIAPTVEWAPQDYYVDHANTFKAPGYAIAGLRIGGRFASQWSWFVDARNLADRKWIASTNVVADARGRDGANFLPGDGRSFYVGLEWRQ</sequence>
<dbReference type="PROSITE" id="PS52016">
    <property type="entry name" value="TONB_DEPENDENT_REC_3"/>
    <property type="match status" value="1"/>
</dbReference>
<keyword evidence="8 12" id="KW-0798">TonB box</keyword>
<dbReference type="InterPro" id="IPR000531">
    <property type="entry name" value="Beta-barrel_TonB"/>
</dbReference>
<dbReference type="Proteomes" id="UP001431217">
    <property type="component" value="Unassembled WGS sequence"/>
</dbReference>
<keyword evidence="2 11" id="KW-0813">Transport</keyword>
<comment type="similarity">
    <text evidence="11 12">Belongs to the TonB-dependent receptor family.</text>
</comment>